<name>A0A1H3DRC8_9FIRM</name>
<evidence type="ECO:0000256" key="5">
    <source>
        <dbReference type="ARBA" id="ARBA00022801"/>
    </source>
</evidence>
<dbReference type="EMBL" id="FNNG01000016">
    <property type="protein sequence ID" value="SDX68209.1"/>
    <property type="molecule type" value="Genomic_DNA"/>
</dbReference>
<dbReference type="OrthoDB" id="1063910at2"/>
<dbReference type="Proteomes" id="UP000198828">
    <property type="component" value="Unassembled WGS sequence"/>
</dbReference>
<evidence type="ECO:0000313" key="11">
    <source>
        <dbReference type="Proteomes" id="UP000198828"/>
    </source>
</evidence>
<evidence type="ECO:0000256" key="8">
    <source>
        <dbReference type="ARBA" id="ARBA00033183"/>
    </source>
</evidence>
<keyword evidence="6" id="KW-0694">RNA-binding</keyword>
<keyword evidence="11" id="KW-1185">Reference proteome</keyword>
<keyword evidence="7" id="KW-0051">Antiviral defense</keyword>
<evidence type="ECO:0000256" key="2">
    <source>
        <dbReference type="ARBA" id="ARBA00022150"/>
    </source>
</evidence>
<dbReference type="InterPro" id="IPR005537">
    <property type="entry name" value="RAMP_III_fam"/>
</dbReference>
<dbReference type="GO" id="GO:0003723">
    <property type="term" value="F:RNA binding"/>
    <property type="evidence" value="ECO:0007669"/>
    <property type="project" value="UniProtKB-KW"/>
</dbReference>
<keyword evidence="4" id="KW-0255">Endonuclease</keyword>
<evidence type="ECO:0000256" key="3">
    <source>
        <dbReference type="ARBA" id="ARBA00022722"/>
    </source>
</evidence>
<sequence>MDNPVVKNPITGEPYISGSSLKGKMRSLLEWQEAPEVLIESGGQVLNDPKYDVCKLFGVSPGSIPNAKNDKKQKNILVSRAIVRDAYLTEESKQMLQLQLGENIFTEIKAENNIDWLTSKATPRFFERVPKGAEFEGEIVLTQYVEENEKLLALIIEGMRLLQDSYLGGMGSRGAVKIEFKNVRIYVRDRDYYLGEKDEEIIEKTI</sequence>
<dbReference type="Pfam" id="PF03787">
    <property type="entry name" value="RAMPs"/>
    <property type="match status" value="1"/>
</dbReference>
<protein>
    <recommendedName>
        <fullName evidence="2">CRISPR system Cms endoribonuclease Csm3</fullName>
    </recommendedName>
    <alternativeName>
        <fullName evidence="8">CRISPR type III A-associated RAMP protein Csm3</fullName>
    </alternativeName>
</protein>
<evidence type="ECO:0000256" key="4">
    <source>
        <dbReference type="ARBA" id="ARBA00022759"/>
    </source>
</evidence>
<accession>A0A1H3DRC8</accession>
<dbReference type="InterPro" id="IPR013412">
    <property type="entry name" value="CRISPR-assoc_RAMP_Csm3"/>
</dbReference>
<keyword evidence="3" id="KW-0540">Nuclease</keyword>
<feature type="domain" description="CRISPR type III-associated protein" evidence="9">
    <location>
        <begin position="2"/>
        <end position="174"/>
    </location>
</feature>
<dbReference type="GO" id="GO:0051607">
    <property type="term" value="P:defense response to virus"/>
    <property type="evidence" value="ECO:0007669"/>
    <property type="project" value="UniProtKB-KW"/>
</dbReference>
<evidence type="ECO:0000256" key="1">
    <source>
        <dbReference type="ARBA" id="ARBA00006342"/>
    </source>
</evidence>
<evidence type="ECO:0000259" key="9">
    <source>
        <dbReference type="Pfam" id="PF03787"/>
    </source>
</evidence>
<dbReference type="GO" id="GO:0004519">
    <property type="term" value="F:endonuclease activity"/>
    <property type="evidence" value="ECO:0007669"/>
    <property type="project" value="UniProtKB-KW"/>
</dbReference>
<organism evidence="10 11">
    <name type="scientific">Tepidimicrobium xylanilyticum</name>
    <dbReference type="NCBI Taxonomy" id="1123352"/>
    <lineage>
        <taxon>Bacteria</taxon>
        <taxon>Bacillati</taxon>
        <taxon>Bacillota</taxon>
        <taxon>Tissierellia</taxon>
        <taxon>Tissierellales</taxon>
        <taxon>Tepidimicrobiaceae</taxon>
        <taxon>Tepidimicrobium</taxon>
    </lineage>
</organism>
<evidence type="ECO:0000313" key="10">
    <source>
        <dbReference type="EMBL" id="SDX68209.1"/>
    </source>
</evidence>
<comment type="similarity">
    <text evidence="1">Belongs to the CRISPR-associated Csm3 family.</text>
</comment>
<reference evidence="10 11" key="1">
    <citation type="submission" date="2016-10" db="EMBL/GenBank/DDBJ databases">
        <authorList>
            <person name="de Groot N.N."/>
        </authorList>
    </citation>
    <scope>NUCLEOTIDE SEQUENCE [LARGE SCALE GENOMIC DNA]</scope>
    <source>
        <strain evidence="10 11">DSM 23310</strain>
    </source>
</reference>
<gene>
    <name evidence="10" type="ORF">SAMN05660923_02723</name>
</gene>
<dbReference type="InterPro" id="IPR052216">
    <property type="entry name" value="CRISPR_Csm3_endoribonuclease"/>
</dbReference>
<dbReference type="PANTHER" id="PTHR35579">
    <property type="entry name" value="CRISPR SYSTEM CMS ENDORIBONUCLEASE CSM3"/>
    <property type="match status" value="1"/>
</dbReference>
<proteinExistence type="inferred from homology"/>
<dbReference type="AlphaFoldDB" id="A0A1H3DRC8"/>
<evidence type="ECO:0000256" key="6">
    <source>
        <dbReference type="ARBA" id="ARBA00022884"/>
    </source>
</evidence>
<keyword evidence="5" id="KW-0378">Hydrolase</keyword>
<dbReference type="NCBIfam" id="TIGR02582">
    <property type="entry name" value="cas7_TM1809"/>
    <property type="match status" value="1"/>
</dbReference>
<evidence type="ECO:0000256" key="7">
    <source>
        <dbReference type="ARBA" id="ARBA00023118"/>
    </source>
</evidence>
<dbReference type="GO" id="GO:0016787">
    <property type="term" value="F:hydrolase activity"/>
    <property type="evidence" value="ECO:0007669"/>
    <property type="project" value="UniProtKB-KW"/>
</dbReference>
<dbReference type="PANTHER" id="PTHR35579:SF3">
    <property type="entry name" value="CRISPR SYSTEM CMS ENDORIBONUCLEASE CSM3"/>
    <property type="match status" value="1"/>
</dbReference>